<name>A0A0F9AUS9_9ZZZZ</name>
<gene>
    <name evidence="1" type="ORF">LCGC14_2868630</name>
</gene>
<dbReference type="InterPro" id="IPR006944">
    <property type="entry name" value="Phage/GTA_portal"/>
</dbReference>
<reference evidence="1" key="1">
    <citation type="journal article" date="2015" name="Nature">
        <title>Complex archaea that bridge the gap between prokaryotes and eukaryotes.</title>
        <authorList>
            <person name="Spang A."/>
            <person name="Saw J.H."/>
            <person name="Jorgensen S.L."/>
            <person name="Zaremba-Niedzwiedzka K."/>
            <person name="Martijn J."/>
            <person name="Lind A.E."/>
            <person name="van Eijk R."/>
            <person name="Schleper C."/>
            <person name="Guy L."/>
            <person name="Ettema T.J."/>
        </authorList>
    </citation>
    <scope>NUCLEOTIDE SEQUENCE</scope>
</reference>
<comment type="caution">
    <text evidence="1">The sequence shown here is derived from an EMBL/GenBank/DDBJ whole genome shotgun (WGS) entry which is preliminary data.</text>
</comment>
<dbReference type="EMBL" id="LAZR01055630">
    <property type="protein sequence ID" value="KKK75946.1"/>
    <property type="molecule type" value="Genomic_DNA"/>
</dbReference>
<evidence type="ECO:0000313" key="1">
    <source>
        <dbReference type="EMBL" id="KKK75946.1"/>
    </source>
</evidence>
<organism evidence="1">
    <name type="scientific">marine sediment metagenome</name>
    <dbReference type="NCBI Taxonomy" id="412755"/>
    <lineage>
        <taxon>unclassified sequences</taxon>
        <taxon>metagenomes</taxon>
        <taxon>ecological metagenomes</taxon>
    </lineage>
</organism>
<proteinExistence type="predicted"/>
<feature type="non-terminal residue" evidence="1">
    <location>
        <position position="393"/>
    </location>
</feature>
<protein>
    <submittedName>
        <fullName evidence="1">Uncharacterized protein</fullName>
    </submittedName>
</protein>
<feature type="non-terminal residue" evidence="1">
    <location>
        <position position="1"/>
    </location>
</feature>
<sequence length="393" mass="44400">VRSEVDTGIEAQRFNLKYFDNALMIGRTYTADEAVGPGEVERMEQELERKFKGTDKANRAQILGAGLKALDSKPPHKDMEFVVQQQWGVEEVARVFEFAPELLGLGNRTYENAPEAERSFWTMIVDQVDDTLAEFNEFYLWPDFGEELRFVARYDEIDSLQRDRLQGAKVDEIRLKGAVTFVNEIRERDGMEPVEWGDVPLMPLGTVPLGTIPTVTTPQQLQEAVGAAEQPRSHQPPVDSGQAAMEEALIRGWAQRFAKELKALLAHFAKADARDLEPADVNSYDWDWWHKYGDEVIREFETLYGGVLSSADFVDTPLLGATELASSFARRRGSELLQLSGRLNVVEFTRNWVNSLVAQTIEQGESLQTLTKNLRSGFGFSRSRAEMIARTET</sequence>
<dbReference type="Pfam" id="PF04860">
    <property type="entry name" value="Phage_portal"/>
    <property type="match status" value="1"/>
</dbReference>
<dbReference type="AlphaFoldDB" id="A0A0F9AUS9"/>
<accession>A0A0F9AUS9</accession>